<name>A0AC35G5I7_9BILA</name>
<evidence type="ECO:0000313" key="2">
    <source>
        <dbReference type="WBParaSite" id="PS1159_v2.g24075.t1"/>
    </source>
</evidence>
<proteinExistence type="predicted"/>
<sequence length="425" mass="47856">MTTSSDTVSIIGGLYIAIGIIGFLCNGATVFMIIMKRVFRLSAYTIMANVALADAIMMIVAGIACGMGILWSDSNCNIIDENGISVENSNMTSTTYAFLSLSYKTGTNCSFLSFCLAFFEIAAWTAGVVSYAYLGLNRCVAICFYGTKAKTFNRVTVALIASVSTWIIGIGAACVGTFPAPLVGSRTEMWSISFLSTEGKRPENELKIINAVKGFTKQARLTFQFFYPSLLCTISSMLYFAKPYIKDMLADSHFIALHLIWLCNHTCNPFIYAYFNERMRLTYKEMLTCAHLRYAIRKRRKQATFTHGGSRFTLSRRSNNGRSNRMSVRSAKSQRNGNFVRNSLQMQSRDFEQLCEFMMRVNPLYDSSEGWRESTDDEEWESDREPPLETKSEAIDGHRESRSIVMNLGRQTVEQWARFAKKASI</sequence>
<accession>A0AC35G5I7</accession>
<dbReference type="Proteomes" id="UP000887580">
    <property type="component" value="Unplaced"/>
</dbReference>
<protein>
    <submittedName>
        <fullName evidence="2">Opsin</fullName>
    </submittedName>
</protein>
<reference evidence="2" key="1">
    <citation type="submission" date="2022-11" db="UniProtKB">
        <authorList>
            <consortium name="WormBaseParasite"/>
        </authorList>
    </citation>
    <scope>IDENTIFICATION</scope>
</reference>
<organism evidence="1 2">
    <name type="scientific">Panagrolaimus sp. PS1159</name>
    <dbReference type="NCBI Taxonomy" id="55785"/>
    <lineage>
        <taxon>Eukaryota</taxon>
        <taxon>Metazoa</taxon>
        <taxon>Ecdysozoa</taxon>
        <taxon>Nematoda</taxon>
        <taxon>Chromadorea</taxon>
        <taxon>Rhabditida</taxon>
        <taxon>Tylenchina</taxon>
        <taxon>Panagrolaimomorpha</taxon>
        <taxon>Panagrolaimoidea</taxon>
        <taxon>Panagrolaimidae</taxon>
        <taxon>Panagrolaimus</taxon>
    </lineage>
</organism>
<evidence type="ECO:0000313" key="1">
    <source>
        <dbReference type="Proteomes" id="UP000887580"/>
    </source>
</evidence>
<dbReference type="WBParaSite" id="PS1159_v2.g24075.t1">
    <property type="protein sequence ID" value="PS1159_v2.g24075.t1"/>
    <property type="gene ID" value="PS1159_v2.g24075"/>
</dbReference>